<evidence type="ECO:0000256" key="3">
    <source>
        <dbReference type="ARBA" id="ARBA00023315"/>
    </source>
</evidence>
<protein>
    <recommendedName>
        <fullName evidence="1">[acyl-carrier-protein] S-malonyltransferase</fullName>
        <ecNumber evidence="1">2.3.1.39</ecNumber>
    </recommendedName>
</protein>
<evidence type="ECO:0000313" key="6">
    <source>
        <dbReference type="EMBL" id="MBP2000608.1"/>
    </source>
</evidence>
<gene>
    <name evidence="6" type="ORF">J2Z69_001639</name>
</gene>
<dbReference type="PANTHER" id="PTHR42681:SF1">
    <property type="entry name" value="MALONYL-COA-ACYL CARRIER PROTEIN TRANSACYLASE, MITOCHONDRIAL"/>
    <property type="match status" value="1"/>
</dbReference>
<evidence type="ECO:0000256" key="1">
    <source>
        <dbReference type="ARBA" id="ARBA00013258"/>
    </source>
</evidence>
<dbReference type="InterPro" id="IPR014043">
    <property type="entry name" value="Acyl_transferase_dom"/>
</dbReference>
<dbReference type="InterPro" id="IPR016035">
    <property type="entry name" value="Acyl_Trfase/lysoPLipase"/>
</dbReference>
<dbReference type="PANTHER" id="PTHR42681">
    <property type="entry name" value="MALONYL-COA-ACYL CARRIER PROTEIN TRANSACYLASE, MITOCHONDRIAL"/>
    <property type="match status" value="1"/>
</dbReference>
<keyword evidence="2 6" id="KW-0808">Transferase</keyword>
<keyword evidence="3 6" id="KW-0012">Acyltransferase</keyword>
<reference evidence="6 7" key="1">
    <citation type="submission" date="2021-03" db="EMBL/GenBank/DDBJ databases">
        <title>Genomic Encyclopedia of Type Strains, Phase IV (KMG-IV): sequencing the most valuable type-strain genomes for metagenomic binning, comparative biology and taxonomic classification.</title>
        <authorList>
            <person name="Goeker M."/>
        </authorList>
    </citation>
    <scope>NUCLEOTIDE SEQUENCE [LARGE SCALE GENOMIC DNA]</scope>
    <source>
        <strain evidence="6 7">DSM 26806</strain>
    </source>
</reference>
<comment type="caution">
    <text evidence="6">The sequence shown here is derived from an EMBL/GenBank/DDBJ whole genome shotgun (WGS) entry which is preliminary data.</text>
</comment>
<dbReference type="RefSeq" id="WP_209860930.1">
    <property type="nucleotide sequence ID" value="NZ_JAGGLD010000002.1"/>
</dbReference>
<evidence type="ECO:0000256" key="2">
    <source>
        <dbReference type="ARBA" id="ARBA00022679"/>
    </source>
</evidence>
<dbReference type="InterPro" id="IPR004410">
    <property type="entry name" value="Malonyl_CoA-ACP_transAc_FabD"/>
</dbReference>
<keyword evidence="7" id="KW-1185">Reference proteome</keyword>
<evidence type="ECO:0000313" key="7">
    <source>
        <dbReference type="Proteomes" id="UP001519288"/>
    </source>
</evidence>
<proteinExistence type="predicted"/>
<dbReference type="SMART" id="SM00827">
    <property type="entry name" value="PKS_AT"/>
    <property type="match status" value="1"/>
</dbReference>
<dbReference type="SUPFAM" id="SSF52151">
    <property type="entry name" value="FabD/lysophospholipase-like"/>
    <property type="match status" value="1"/>
</dbReference>
<dbReference type="Proteomes" id="UP001519288">
    <property type="component" value="Unassembled WGS sequence"/>
</dbReference>
<accession>A0ABS4JFX4</accession>
<name>A0ABS4JFX4_9BACL</name>
<dbReference type="InterPro" id="IPR016036">
    <property type="entry name" value="Malonyl_transacylase_ACP-bd"/>
</dbReference>
<dbReference type="Pfam" id="PF00698">
    <property type="entry name" value="Acyl_transf_1"/>
    <property type="match status" value="1"/>
</dbReference>
<dbReference type="GO" id="GO:0004314">
    <property type="term" value="F:[acyl-carrier-protein] S-malonyltransferase activity"/>
    <property type="evidence" value="ECO:0007669"/>
    <property type="project" value="UniProtKB-EC"/>
</dbReference>
<dbReference type="EC" id="2.3.1.39" evidence="1"/>
<dbReference type="InterPro" id="IPR050858">
    <property type="entry name" value="Mal-CoA-ACP_Trans/PKS_FabD"/>
</dbReference>
<dbReference type="NCBIfam" id="TIGR00128">
    <property type="entry name" value="fabD"/>
    <property type="match status" value="1"/>
</dbReference>
<comment type="catalytic activity">
    <reaction evidence="4">
        <text>holo-[ACP] + malonyl-CoA = malonyl-[ACP] + CoA</text>
        <dbReference type="Rhea" id="RHEA:41792"/>
        <dbReference type="Rhea" id="RHEA-COMP:9623"/>
        <dbReference type="Rhea" id="RHEA-COMP:9685"/>
        <dbReference type="ChEBI" id="CHEBI:57287"/>
        <dbReference type="ChEBI" id="CHEBI:57384"/>
        <dbReference type="ChEBI" id="CHEBI:64479"/>
        <dbReference type="ChEBI" id="CHEBI:78449"/>
        <dbReference type="EC" id="2.3.1.39"/>
    </reaction>
</comment>
<feature type="domain" description="Malonyl-CoA:ACP transacylase (MAT)" evidence="5">
    <location>
        <begin position="7"/>
        <end position="308"/>
    </location>
</feature>
<evidence type="ECO:0000256" key="4">
    <source>
        <dbReference type="ARBA" id="ARBA00048462"/>
    </source>
</evidence>
<dbReference type="Gene3D" id="3.40.366.10">
    <property type="entry name" value="Malonyl-Coenzyme A Acyl Carrier Protein, domain 2"/>
    <property type="match status" value="1"/>
</dbReference>
<dbReference type="EMBL" id="JAGGLD010000002">
    <property type="protein sequence ID" value="MBP2000608.1"/>
    <property type="molecule type" value="Genomic_DNA"/>
</dbReference>
<organism evidence="6 7">
    <name type="scientific">Paenibacillus shirakamiensis</name>
    <dbReference type="NCBI Taxonomy" id="1265935"/>
    <lineage>
        <taxon>Bacteria</taxon>
        <taxon>Bacillati</taxon>
        <taxon>Bacillota</taxon>
        <taxon>Bacilli</taxon>
        <taxon>Bacillales</taxon>
        <taxon>Paenibacillaceae</taxon>
        <taxon>Paenibacillus</taxon>
    </lineage>
</organism>
<evidence type="ECO:0000259" key="5">
    <source>
        <dbReference type="SMART" id="SM00827"/>
    </source>
</evidence>
<dbReference type="SUPFAM" id="SSF55048">
    <property type="entry name" value="Probable ACP-binding domain of malonyl-CoA ACP transacylase"/>
    <property type="match status" value="1"/>
</dbReference>
<dbReference type="InterPro" id="IPR001227">
    <property type="entry name" value="Ac_transferase_dom_sf"/>
</dbReference>
<dbReference type="Gene3D" id="3.30.70.250">
    <property type="entry name" value="Malonyl-CoA ACP transacylase, ACP-binding"/>
    <property type="match status" value="1"/>
</dbReference>
<sequence length="431" mass="48266">MRKLGLLFPGQGSQYIGMGKELYDRYSSIQRLYEEAGDILDFDLRKLMFEGSLQELTRTENAQPALLTASVAAYQVYQEEIDVNPAYAAGHSLGEFSALVCAGVLTFSDALKLVRQRGLFMQEAAAEGTGAMCAIIGIHRERVEEECRRASPFDPQGISEQKVVVSNYNSPEQIVISGEREAVQCAASSLEEQGARISFLQVSAPFHSPLMHPAAVRFEKELASYTFHPFRWPVISNVTGLPYDQPKEVASLLAKQLISPVRWVQSIQFLAQKGISLAVELGSKNVLTNLMASNTKSMVCLPLEQSQQYLLAQEEMAAEMKEQERKRNVFNVVTQCLTAAVSTRNRNWNDAEYTQGVIEPYRRIQSIQAQLDLETRLPLEEEMKEALHLLVQIFKTKHVPDLEQRERIHNILQLSGTAALFADELLALQLA</sequence>